<dbReference type="GO" id="GO:0009307">
    <property type="term" value="P:DNA restriction-modification system"/>
    <property type="evidence" value="ECO:0007669"/>
    <property type="project" value="InterPro"/>
</dbReference>
<gene>
    <name evidence="1" type="ORF">A6P07_11225</name>
</gene>
<dbReference type="GO" id="GO:0003677">
    <property type="term" value="F:DNA binding"/>
    <property type="evidence" value="ECO:0007669"/>
    <property type="project" value="InterPro"/>
</dbReference>
<dbReference type="AlphaFoldDB" id="A0A1C2I764"/>
<dbReference type="Proteomes" id="UP000094893">
    <property type="component" value="Unassembled WGS sequence"/>
</dbReference>
<proteinExistence type="predicted"/>
<evidence type="ECO:0000313" key="1">
    <source>
        <dbReference type="EMBL" id="OCX71832.1"/>
    </source>
</evidence>
<dbReference type="RefSeq" id="WP_024892730.1">
    <property type="nucleotide sequence ID" value="NZ_LWRZ01000380.1"/>
</dbReference>
<reference evidence="1" key="1">
    <citation type="journal article" date="2016" name="Int. J. Mol. Sci.">
        <title>Comparative genomics of the extreme acidophile Acidithiobacillus thiooxidans reveals intraspecific divergence and niche adaptation.</title>
        <authorList>
            <person name="Zhang X."/>
            <person name="Feng X."/>
            <person name="Tao J."/>
            <person name="Ma L."/>
            <person name="Xiao Y."/>
            <person name="Liang Y."/>
            <person name="Liu X."/>
            <person name="Yin H."/>
        </authorList>
    </citation>
    <scope>NUCLEOTIDE SEQUENCE [LARGE SCALE GENOMIC DNA]</scope>
    <source>
        <strain evidence="1">A02</strain>
    </source>
</reference>
<dbReference type="InterPro" id="IPR008593">
    <property type="entry name" value="Dam_MeTrfase"/>
</dbReference>
<comment type="caution">
    <text evidence="1">The sequence shown here is derived from an EMBL/GenBank/DDBJ whole genome shotgun (WGS) entry which is preliminary data.</text>
</comment>
<dbReference type="Pfam" id="PF05869">
    <property type="entry name" value="Dam"/>
    <property type="match status" value="1"/>
</dbReference>
<organism evidence="1">
    <name type="scientific">Acidithiobacillus thiooxidans</name>
    <name type="common">Thiobacillus thiooxidans</name>
    <dbReference type="NCBI Taxonomy" id="930"/>
    <lineage>
        <taxon>Bacteria</taxon>
        <taxon>Pseudomonadati</taxon>
        <taxon>Pseudomonadota</taxon>
        <taxon>Acidithiobacillia</taxon>
        <taxon>Acidithiobacillales</taxon>
        <taxon>Acidithiobacillaceae</taxon>
        <taxon>Acidithiobacillus</taxon>
    </lineage>
</organism>
<protein>
    <recommendedName>
        <fullName evidence="2">Adenine methyltransferase</fullName>
    </recommendedName>
</protein>
<dbReference type="EMBL" id="LWSA01000156">
    <property type="protein sequence ID" value="OCX71832.1"/>
    <property type="molecule type" value="Genomic_DNA"/>
</dbReference>
<accession>A0A1C2I764</accession>
<sequence>MMAFDLTTEDMAVLEPARKQVHVAQSTGNNEWYTPPIFIEAARATMGTIDIDPASSAIANKNVKATKYFTEEDNGLLKTWHGNIWLNSPYSQPLISQFCEAVAYKYESGEISQACVLVNNGTETKWGQRLLSVANAVCFPSSRICFLRPDGNKKGTPLQGQAIIYMGIRVSEFAQSFEKFGICLPIARTKKKNEKEQLAFF</sequence>
<dbReference type="GO" id="GO:0009007">
    <property type="term" value="F:site-specific DNA-methyltransferase (adenine-specific) activity"/>
    <property type="evidence" value="ECO:0007669"/>
    <property type="project" value="InterPro"/>
</dbReference>
<evidence type="ECO:0008006" key="2">
    <source>
        <dbReference type="Google" id="ProtNLM"/>
    </source>
</evidence>
<name>A0A1C2I764_ACITH</name>